<reference evidence="1 2" key="1">
    <citation type="submission" date="2012-02" db="EMBL/GenBank/DDBJ databases">
        <title>Complete genome sequence of Caldilinea aerophila DSM 14535 (= NBRC 102666).</title>
        <authorList>
            <person name="Oguchi A."/>
            <person name="Hosoyama A."/>
            <person name="Sekine M."/>
            <person name="Fukai R."/>
            <person name="Kato Y."/>
            <person name="Nakamura S."/>
            <person name="Hanada S."/>
            <person name="Yamazaki S."/>
            <person name="Fujita N."/>
        </authorList>
    </citation>
    <scope>NUCLEOTIDE SEQUENCE [LARGE SCALE GENOMIC DNA]</scope>
    <source>
        <strain evidence="2">DSM 14535 / JCM 11387 / NBRC 104270 / STL-6-O1</strain>
    </source>
</reference>
<name>I0I0K2_CALAS</name>
<dbReference type="EMBL" id="AP012337">
    <property type="protein sequence ID" value="BAL98789.1"/>
    <property type="molecule type" value="Genomic_DNA"/>
</dbReference>
<protein>
    <submittedName>
        <fullName evidence="1">Uncharacterized protein</fullName>
    </submittedName>
</protein>
<dbReference type="STRING" id="926550.CLDAP_07500"/>
<dbReference type="AlphaFoldDB" id="I0I0K2"/>
<dbReference type="Proteomes" id="UP000007880">
    <property type="component" value="Chromosome"/>
</dbReference>
<dbReference type="KEGG" id="cap:CLDAP_07500"/>
<dbReference type="HOGENOM" id="CLU_3023329_0_0_0"/>
<evidence type="ECO:0000313" key="2">
    <source>
        <dbReference type="Proteomes" id="UP000007880"/>
    </source>
</evidence>
<evidence type="ECO:0000313" key="1">
    <source>
        <dbReference type="EMBL" id="BAL98789.1"/>
    </source>
</evidence>
<proteinExistence type="predicted"/>
<keyword evidence="2" id="KW-1185">Reference proteome</keyword>
<organism evidence="1 2">
    <name type="scientific">Caldilinea aerophila (strain DSM 14535 / JCM 11387 / NBRC 104270 / STL-6-O1)</name>
    <dbReference type="NCBI Taxonomy" id="926550"/>
    <lineage>
        <taxon>Bacteria</taxon>
        <taxon>Bacillati</taxon>
        <taxon>Chloroflexota</taxon>
        <taxon>Caldilineae</taxon>
        <taxon>Caldilineales</taxon>
        <taxon>Caldilineaceae</taxon>
        <taxon>Caldilinea</taxon>
    </lineage>
</organism>
<sequence>MAQAAVRYFYFEYEVWWVERSRHLFPLSPAHRLSRIASENERNQEDYCAICAIIL</sequence>
<accession>I0I0K2</accession>
<gene>
    <name evidence="1" type="ordered locus">CLDAP_07500</name>
</gene>